<evidence type="ECO:0000313" key="3">
    <source>
        <dbReference type="Proteomes" id="UP001140091"/>
    </source>
</evidence>
<feature type="non-terminal residue" evidence="2">
    <location>
        <position position="382"/>
    </location>
</feature>
<name>A0A9W8IZ77_9AGAR</name>
<feature type="compositionally biased region" description="Basic and acidic residues" evidence="1">
    <location>
        <begin position="328"/>
        <end position="339"/>
    </location>
</feature>
<feature type="compositionally biased region" description="Pro residues" evidence="1">
    <location>
        <begin position="273"/>
        <end position="282"/>
    </location>
</feature>
<evidence type="ECO:0000313" key="2">
    <source>
        <dbReference type="EMBL" id="KAJ2924514.1"/>
    </source>
</evidence>
<comment type="caution">
    <text evidence="2">The sequence shown here is derived from an EMBL/GenBank/DDBJ whole genome shotgun (WGS) entry which is preliminary data.</text>
</comment>
<organism evidence="2 3">
    <name type="scientific">Candolleomyces eurysporus</name>
    <dbReference type="NCBI Taxonomy" id="2828524"/>
    <lineage>
        <taxon>Eukaryota</taxon>
        <taxon>Fungi</taxon>
        <taxon>Dikarya</taxon>
        <taxon>Basidiomycota</taxon>
        <taxon>Agaricomycotina</taxon>
        <taxon>Agaricomycetes</taxon>
        <taxon>Agaricomycetidae</taxon>
        <taxon>Agaricales</taxon>
        <taxon>Agaricineae</taxon>
        <taxon>Psathyrellaceae</taxon>
        <taxon>Candolleomyces</taxon>
    </lineage>
</organism>
<feature type="region of interest" description="Disordered" evidence="1">
    <location>
        <begin position="110"/>
        <end position="131"/>
    </location>
</feature>
<dbReference type="Proteomes" id="UP001140091">
    <property type="component" value="Unassembled WGS sequence"/>
</dbReference>
<proteinExistence type="predicted"/>
<dbReference type="PRINTS" id="PR01217">
    <property type="entry name" value="PRICHEXTENSN"/>
</dbReference>
<protein>
    <submittedName>
        <fullName evidence="2">Uncharacterized protein</fullName>
    </submittedName>
</protein>
<evidence type="ECO:0000256" key="1">
    <source>
        <dbReference type="SAM" id="MobiDB-lite"/>
    </source>
</evidence>
<feature type="region of interest" description="Disordered" evidence="1">
    <location>
        <begin position="177"/>
        <end position="382"/>
    </location>
</feature>
<gene>
    <name evidence="2" type="ORF">H1R20_g12576</name>
</gene>
<keyword evidence="3" id="KW-1185">Reference proteome</keyword>
<reference evidence="2" key="1">
    <citation type="submission" date="2022-06" db="EMBL/GenBank/DDBJ databases">
        <title>Genome Sequence of Candolleomyces eurysporus.</title>
        <authorList>
            <person name="Buettner E."/>
        </authorList>
    </citation>
    <scope>NUCLEOTIDE SEQUENCE</scope>
    <source>
        <strain evidence="2">VTCC 930004</strain>
    </source>
</reference>
<sequence>MIRMDFTTSGWTTPRRLPTAEANYDITSDLLARRTERLLSTTDGLSKARLGARRLEERVHKVASQKCSVEEVQALHKDITDWLLAEKEEQTTSLFLSAHLLRAILVNHQAHSDASKSTKNNENGLKNKLDELEVQKERVEDELQRQRASFTAKSRECELLRVEINQLKALATTLGVSSHELPKSTPPAQLPTPPSTSPTPYSAQTPVSRFHSRSASMTPRPSTPAASPISPSRSHTPGLSSPTRTSSASAAAAASAASRPPTPAHGLRSYTPAPVPSVPMPAMPTRYAATPSPMQTRHHHQTYTPAPLIPPKPRRLSTSTPQKMSRSMSEEKAEAHERWLPPQSQYAEEEKVPRSPSSRGFSSAAHAASRLRDLRYASPSPS</sequence>
<dbReference type="OrthoDB" id="6105938at2759"/>
<accession>A0A9W8IZ77</accession>
<dbReference type="EMBL" id="JANBPK010001217">
    <property type="protein sequence ID" value="KAJ2924514.1"/>
    <property type="molecule type" value="Genomic_DNA"/>
</dbReference>
<dbReference type="AlphaFoldDB" id="A0A9W8IZ77"/>
<feature type="compositionally biased region" description="Pro residues" evidence="1">
    <location>
        <begin position="184"/>
        <end position="197"/>
    </location>
</feature>
<feature type="compositionally biased region" description="Low complexity" evidence="1">
    <location>
        <begin position="213"/>
        <end position="259"/>
    </location>
</feature>
<feature type="compositionally biased region" description="Polar residues" evidence="1">
    <location>
        <begin position="316"/>
        <end position="327"/>
    </location>
</feature>